<accession>A0A7C3J6T8</accession>
<dbReference type="EMBL" id="DSTT01000006">
    <property type="protein sequence ID" value="HFK24355.1"/>
    <property type="molecule type" value="Genomic_DNA"/>
</dbReference>
<dbReference type="InterPro" id="IPR000620">
    <property type="entry name" value="EamA_dom"/>
</dbReference>
<comment type="subcellular location">
    <subcellularLocation>
        <location evidence="1">Cell membrane</location>
        <topology evidence="1">Multi-pass membrane protein</topology>
    </subcellularLocation>
</comment>
<reference evidence="8" key="1">
    <citation type="journal article" date="2020" name="mSystems">
        <title>Genome- and Community-Level Interaction Insights into Carbon Utilization and Element Cycling Functions of Hydrothermarchaeota in Hydrothermal Sediment.</title>
        <authorList>
            <person name="Zhou Z."/>
            <person name="Liu Y."/>
            <person name="Xu W."/>
            <person name="Pan J."/>
            <person name="Luo Z.H."/>
            <person name="Li M."/>
        </authorList>
    </citation>
    <scope>NUCLEOTIDE SEQUENCE [LARGE SCALE GENOMIC DNA]</scope>
    <source>
        <strain evidence="8">SpSt-464</strain>
    </source>
</reference>
<feature type="transmembrane region" description="Helical" evidence="6">
    <location>
        <begin position="97"/>
        <end position="116"/>
    </location>
</feature>
<feature type="transmembrane region" description="Helical" evidence="6">
    <location>
        <begin position="152"/>
        <end position="171"/>
    </location>
</feature>
<feature type="transmembrane region" description="Helical" evidence="6">
    <location>
        <begin position="240"/>
        <end position="259"/>
    </location>
</feature>
<dbReference type="GO" id="GO:0005886">
    <property type="term" value="C:plasma membrane"/>
    <property type="evidence" value="ECO:0007669"/>
    <property type="project" value="UniProtKB-SubCell"/>
</dbReference>
<dbReference type="PANTHER" id="PTHR42920">
    <property type="entry name" value="OS03G0707200 PROTEIN-RELATED"/>
    <property type="match status" value="1"/>
</dbReference>
<keyword evidence="2" id="KW-1003">Cell membrane</keyword>
<evidence type="ECO:0000256" key="3">
    <source>
        <dbReference type="ARBA" id="ARBA00022692"/>
    </source>
</evidence>
<keyword evidence="4 6" id="KW-1133">Transmembrane helix</keyword>
<evidence type="ECO:0000256" key="2">
    <source>
        <dbReference type="ARBA" id="ARBA00022475"/>
    </source>
</evidence>
<name>A0A7C3J6T8_UNCW3</name>
<sequence>MKLKNIGFFADIILLFVTILWGLTFVTVKDGVKSSSFSLFIFLRFFIATILLFPFTFKRFKNVIKRNIYDGVILGIFVFAGFYLQTAGLKYTTPSRSAFITGLSVIIVPFLSIFFLKKRINFFTFLALIFSVIGLIFIFNPSFSSGMNLGDILTLACAFIFAFVIIFVQIFNRRNDSFILVFIQFMTVSLLSFIFIFFEGFYLSLNKNFYIGMFYTSVFATFIALLLQNRFQKDTDEVRAGIIYTLEPVFASIFSYLIYGERFTIGFLIGSTLIFVGFLISKIFVK</sequence>
<feature type="transmembrane region" description="Helical" evidence="6">
    <location>
        <begin position="7"/>
        <end position="28"/>
    </location>
</feature>
<feature type="transmembrane region" description="Helical" evidence="6">
    <location>
        <begin position="123"/>
        <end position="140"/>
    </location>
</feature>
<dbReference type="InterPro" id="IPR037185">
    <property type="entry name" value="EmrE-like"/>
</dbReference>
<comment type="caution">
    <text evidence="8">The sequence shown here is derived from an EMBL/GenBank/DDBJ whole genome shotgun (WGS) entry which is preliminary data.</text>
</comment>
<feature type="transmembrane region" description="Helical" evidence="6">
    <location>
        <begin position="265"/>
        <end position="285"/>
    </location>
</feature>
<feature type="transmembrane region" description="Helical" evidence="6">
    <location>
        <begin position="34"/>
        <end position="55"/>
    </location>
</feature>
<keyword evidence="3 6" id="KW-0812">Transmembrane</keyword>
<dbReference type="Pfam" id="PF00892">
    <property type="entry name" value="EamA"/>
    <property type="match status" value="2"/>
</dbReference>
<gene>
    <name evidence="8" type="ORF">ENS15_06910</name>
</gene>
<feature type="transmembrane region" description="Helical" evidence="6">
    <location>
        <begin position="209"/>
        <end position="228"/>
    </location>
</feature>
<keyword evidence="5 6" id="KW-0472">Membrane</keyword>
<feature type="domain" description="EamA" evidence="7">
    <location>
        <begin position="10"/>
        <end position="139"/>
    </location>
</feature>
<proteinExistence type="predicted"/>
<evidence type="ECO:0000313" key="8">
    <source>
        <dbReference type="EMBL" id="HFK24355.1"/>
    </source>
</evidence>
<feature type="domain" description="EamA" evidence="7">
    <location>
        <begin position="149"/>
        <end position="280"/>
    </location>
</feature>
<evidence type="ECO:0000256" key="4">
    <source>
        <dbReference type="ARBA" id="ARBA00022989"/>
    </source>
</evidence>
<dbReference type="SUPFAM" id="SSF103481">
    <property type="entry name" value="Multidrug resistance efflux transporter EmrE"/>
    <property type="match status" value="2"/>
</dbReference>
<evidence type="ECO:0000256" key="6">
    <source>
        <dbReference type="SAM" id="Phobius"/>
    </source>
</evidence>
<protein>
    <submittedName>
        <fullName evidence="8">DMT family transporter</fullName>
    </submittedName>
</protein>
<feature type="transmembrane region" description="Helical" evidence="6">
    <location>
        <begin position="67"/>
        <end position="85"/>
    </location>
</feature>
<dbReference type="InterPro" id="IPR051258">
    <property type="entry name" value="Diverse_Substrate_Transporter"/>
</dbReference>
<evidence type="ECO:0000256" key="5">
    <source>
        <dbReference type="ARBA" id="ARBA00023136"/>
    </source>
</evidence>
<dbReference type="PANTHER" id="PTHR42920:SF5">
    <property type="entry name" value="EAMA DOMAIN-CONTAINING PROTEIN"/>
    <property type="match status" value="1"/>
</dbReference>
<evidence type="ECO:0000259" key="7">
    <source>
        <dbReference type="Pfam" id="PF00892"/>
    </source>
</evidence>
<evidence type="ECO:0000256" key="1">
    <source>
        <dbReference type="ARBA" id="ARBA00004651"/>
    </source>
</evidence>
<dbReference type="AlphaFoldDB" id="A0A7C3J6T8"/>
<organism evidence="8">
    <name type="scientific">candidate division WOR-3 bacterium</name>
    <dbReference type="NCBI Taxonomy" id="2052148"/>
    <lineage>
        <taxon>Bacteria</taxon>
        <taxon>Bacteria division WOR-3</taxon>
    </lineage>
</organism>
<feature type="transmembrane region" description="Helical" evidence="6">
    <location>
        <begin position="178"/>
        <end position="203"/>
    </location>
</feature>